<keyword evidence="7" id="KW-0833">Ubl conjugation pathway</keyword>
<feature type="region of interest" description="Disordered" evidence="11">
    <location>
        <begin position="1"/>
        <end position="97"/>
    </location>
</feature>
<name>A0A8K0A2B4_BRALA</name>
<feature type="compositionally biased region" description="Polar residues" evidence="11">
    <location>
        <begin position="510"/>
        <end position="534"/>
    </location>
</feature>
<keyword evidence="15" id="KW-1185">Reference proteome</keyword>
<organism evidence="14 15">
    <name type="scientific">Branchiostoma lanceolatum</name>
    <name type="common">Common lancelet</name>
    <name type="synonym">Amphioxus lanceolatum</name>
    <dbReference type="NCBI Taxonomy" id="7740"/>
    <lineage>
        <taxon>Eukaryota</taxon>
        <taxon>Metazoa</taxon>
        <taxon>Chordata</taxon>
        <taxon>Cephalochordata</taxon>
        <taxon>Leptocardii</taxon>
        <taxon>Amphioxiformes</taxon>
        <taxon>Branchiostomatidae</taxon>
        <taxon>Branchiostoma</taxon>
    </lineage>
</organism>
<dbReference type="EMBL" id="OV696690">
    <property type="protein sequence ID" value="CAH1265345.1"/>
    <property type="molecule type" value="Genomic_DNA"/>
</dbReference>
<feature type="compositionally biased region" description="Polar residues" evidence="11">
    <location>
        <begin position="180"/>
        <end position="191"/>
    </location>
</feature>
<sequence>MEGAGRDQVSQGDRNNTSSSTPEESPKDESDAVPPENGPAGDSSAPLSPPADTDTLKPSEPPGPGNSQGLASSSPSQNVNNSNPRQEPTLQDTSDGECAATVTAKCKDTRPKCDALKTSKTKTNQELSPTSPSQDADNNERLRQEPTMQETSDTECTAIVTANSQDTRPKYLRIADSESQRSGSLRSQARCNGTHDRNGKPNVRGSGWKNTMSDKTSTGDSTFFSPSKAYCWICLESCKIVTGNRAKRTGRCLCCSCCPGTHTEPDLSSPCGCTGSLQYVHRTCLRRWVREQGSHSCRICNEFYHIPPAQSLCQRLSEEGVVGTCCPSLRSHANTVVFVTLFVLFLGVVSTLGYSTANTYMELKKQSRQNPKGGASTMIILVFGLSLSLLIVLSVLMCVYVTCVTKIYYRNRRGSYDVPSGDQTEEIPLDEILQASELEYQELQDFWNSLPPEVREIAAREGFVLPAVTPQEEALPREEGTPPGEAQQEEGTPLGNADGNIDPMGVATPPTRSSDNHGSSASGTQRTETITVEI</sequence>
<evidence type="ECO:0000256" key="11">
    <source>
        <dbReference type="SAM" id="MobiDB-lite"/>
    </source>
</evidence>
<dbReference type="CDD" id="cd16495">
    <property type="entry name" value="RING_CH-C4HC3_MARCH"/>
    <property type="match status" value="1"/>
</dbReference>
<feature type="compositionally biased region" description="Polar residues" evidence="11">
    <location>
        <begin position="8"/>
        <end position="23"/>
    </location>
</feature>
<keyword evidence="8" id="KW-0862">Zinc</keyword>
<dbReference type="PROSITE" id="PS51292">
    <property type="entry name" value="ZF_RING_CH"/>
    <property type="match status" value="1"/>
</dbReference>
<feature type="region of interest" description="Disordered" evidence="11">
    <location>
        <begin position="175"/>
        <end position="219"/>
    </location>
</feature>
<evidence type="ECO:0000313" key="14">
    <source>
        <dbReference type="EMBL" id="CAH1265345.1"/>
    </source>
</evidence>
<evidence type="ECO:0000256" key="7">
    <source>
        <dbReference type="ARBA" id="ARBA00022786"/>
    </source>
</evidence>
<feature type="transmembrane region" description="Helical" evidence="12">
    <location>
        <begin position="378"/>
        <end position="402"/>
    </location>
</feature>
<dbReference type="GO" id="GO:0016020">
    <property type="term" value="C:membrane"/>
    <property type="evidence" value="ECO:0007669"/>
    <property type="project" value="UniProtKB-SubCell"/>
</dbReference>
<evidence type="ECO:0000313" key="15">
    <source>
        <dbReference type="Proteomes" id="UP000838412"/>
    </source>
</evidence>
<evidence type="ECO:0000256" key="12">
    <source>
        <dbReference type="SAM" id="Phobius"/>
    </source>
</evidence>
<evidence type="ECO:0000256" key="6">
    <source>
        <dbReference type="ARBA" id="ARBA00022771"/>
    </source>
</evidence>
<keyword evidence="2" id="KW-0254">Endocytosis</keyword>
<keyword evidence="10 12" id="KW-0472">Membrane</keyword>
<dbReference type="PANTHER" id="PTHR46065">
    <property type="entry name" value="E3 UBIQUITIN-PROTEIN LIGASE MARCH 2/3 FAMILY MEMBER"/>
    <property type="match status" value="1"/>
</dbReference>
<feature type="domain" description="RING-CH-type" evidence="13">
    <location>
        <begin position="223"/>
        <end position="307"/>
    </location>
</feature>
<keyword evidence="9 12" id="KW-1133">Transmembrane helix</keyword>
<evidence type="ECO:0000256" key="5">
    <source>
        <dbReference type="ARBA" id="ARBA00022723"/>
    </source>
</evidence>
<evidence type="ECO:0000256" key="3">
    <source>
        <dbReference type="ARBA" id="ARBA00022679"/>
    </source>
</evidence>
<feature type="transmembrane region" description="Helical" evidence="12">
    <location>
        <begin position="336"/>
        <end position="357"/>
    </location>
</feature>
<feature type="compositionally biased region" description="Polar residues" evidence="11">
    <location>
        <begin position="121"/>
        <end position="136"/>
    </location>
</feature>
<keyword evidence="5" id="KW-0479">Metal-binding</keyword>
<evidence type="ECO:0000256" key="1">
    <source>
        <dbReference type="ARBA" id="ARBA00004141"/>
    </source>
</evidence>
<evidence type="ECO:0000259" key="13">
    <source>
        <dbReference type="PROSITE" id="PS51292"/>
    </source>
</evidence>
<dbReference type="Proteomes" id="UP000838412">
    <property type="component" value="Chromosome 5"/>
</dbReference>
<keyword evidence="4 12" id="KW-0812">Transmembrane</keyword>
<dbReference type="Gene3D" id="3.30.40.10">
    <property type="entry name" value="Zinc/RING finger domain, C3HC4 (zinc finger)"/>
    <property type="match status" value="1"/>
</dbReference>
<evidence type="ECO:0000256" key="8">
    <source>
        <dbReference type="ARBA" id="ARBA00022833"/>
    </source>
</evidence>
<dbReference type="GO" id="GO:0006897">
    <property type="term" value="P:endocytosis"/>
    <property type="evidence" value="ECO:0007669"/>
    <property type="project" value="UniProtKB-KW"/>
</dbReference>
<keyword evidence="3" id="KW-0808">Transferase</keyword>
<dbReference type="OrthoDB" id="273089at2759"/>
<dbReference type="SUPFAM" id="SSF57850">
    <property type="entry name" value="RING/U-box"/>
    <property type="match status" value="1"/>
</dbReference>
<dbReference type="GO" id="GO:0004842">
    <property type="term" value="F:ubiquitin-protein transferase activity"/>
    <property type="evidence" value="ECO:0007669"/>
    <property type="project" value="TreeGrafter"/>
</dbReference>
<comment type="subcellular location">
    <subcellularLocation>
        <location evidence="1">Membrane</location>
        <topology evidence="1">Multi-pass membrane protein</topology>
    </subcellularLocation>
</comment>
<evidence type="ECO:0000256" key="4">
    <source>
        <dbReference type="ARBA" id="ARBA00022692"/>
    </source>
</evidence>
<dbReference type="SMART" id="SM00744">
    <property type="entry name" value="RINGv"/>
    <property type="match status" value="1"/>
</dbReference>
<dbReference type="AlphaFoldDB" id="A0A8K0A2B4"/>
<dbReference type="InterPro" id="IPR013083">
    <property type="entry name" value="Znf_RING/FYVE/PHD"/>
</dbReference>
<reference evidence="14" key="1">
    <citation type="submission" date="2022-01" db="EMBL/GenBank/DDBJ databases">
        <authorList>
            <person name="Braso-Vives M."/>
        </authorList>
    </citation>
    <scope>NUCLEOTIDE SEQUENCE</scope>
</reference>
<dbReference type="GO" id="GO:0016567">
    <property type="term" value="P:protein ubiquitination"/>
    <property type="evidence" value="ECO:0007669"/>
    <property type="project" value="TreeGrafter"/>
</dbReference>
<dbReference type="InterPro" id="IPR011016">
    <property type="entry name" value="Znf_RING-CH"/>
</dbReference>
<feature type="compositionally biased region" description="Low complexity" evidence="11">
    <location>
        <begin position="72"/>
        <end position="84"/>
    </location>
</feature>
<evidence type="ECO:0000256" key="9">
    <source>
        <dbReference type="ARBA" id="ARBA00022989"/>
    </source>
</evidence>
<evidence type="ECO:0000256" key="10">
    <source>
        <dbReference type="ARBA" id="ARBA00023136"/>
    </source>
</evidence>
<feature type="compositionally biased region" description="Polar residues" evidence="11">
    <location>
        <begin position="208"/>
        <end position="219"/>
    </location>
</feature>
<dbReference type="GO" id="GO:0008270">
    <property type="term" value="F:zinc ion binding"/>
    <property type="evidence" value="ECO:0007669"/>
    <property type="project" value="UniProtKB-KW"/>
</dbReference>
<feature type="region of interest" description="Disordered" evidence="11">
    <location>
        <begin position="117"/>
        <end position="154"/>
    </location>
</feature>
<gene>
    <name evidence="14" type="primary">MARCH11</name>
    <name evidence="14" type="ORF">BLAG_LOCUS19369</name>
</gene>
<dbReference type="Pfam" id="PF12906">
    <property type="entry name" value="RINGv"/>
    <property type="match status" value="1"/>
</dbReference>
<keyword evidence="6" id="KW-0863">Zinc-finger</keyword>
<protein>
    <submittedName>
        <fullName evidence="14">MARCH11 protein</fullName>
    </submittedName>
</protein>
<dbReference type="PANTHER" id="PTHR46065:SF3">
    <property type="entry name" value="FI20425P1"/>
    <property type="match status" value="1"/>
</dbReference>
<proteinExistence type="predicted"/>
<accession>A0A8K0A2B4</accession>
<feature type="region of interest" description="Disordered" evidence="11">
    <location>
        <begin position="468"/>
        <end position="534"/>
    </location>
</feature>
<evidence type="ECO:0000256" key="2">
    <source>
        <dbReference type="ARBA" id="ARBA00022583"/>
    </source>
</evidence>